<dbReference type="OrthoDB" id="20872at2759"/>
<dbReference type="InterPro" id="IPR010730">
    <property type="entry name" value="HET"/>
</dbReference>
<gene>
    <name evidence="3" type="ORF">CGLO_17918</name>
</gene>
<evidence type="ECO:0000259" key="1">
    <source>
        <dbReference type="Pfam" id="PF06985"/>
    </source>
</evidence>
<dbReference type="Proteomes" id="UP000015530">
    <property type="component" value="Unassembled WGS sequence"/>
</dbReference>
<evidence type="ECO:0000313" key="4">
    <source>
        <dbReference type="Proteomes" id="UP000015530"/>
    </source>
</evidence>
<evidence type="ECO:0000313" key="3">
    <source>
        <dbReference type="EMBL" id="EQB43426.1"/>
    </source>
</evidence>
<organism evidence="3 4">
    <name type="scientific">Colletotrichum gloeosporioides (strain Cg-14)</name>
    <name type="common">Anthracnose fungus</name>
    <name type="synonym">Glomerella cingulata</name>
    <dbReference type="NCBI Taxonomy" id="1237896"/>
    <lineage>
        <taxon>Eukaryota</taxon>
        <taxon>Fungi</taxon>
        <taxon>Dikarya</taxon>
        <taxon>Ascomycota</taxon>
        <taxon>Pezizomycotina</taxon>
        <taxon>Sordariomycetes</taxon>
        <taxon>Hypocreomycetidae</taxon>
        <taxon>Glomerellales</taxon>
        <taxon>Glomerellaceae</taxon>
        <taxon>Colletotrichum</taxon>
        <taxon>Colletotrichum gloeosporioides species complex</taxon>
    </lineage>
</organism>
<feature type="domain" description="Heterokaryon incompatibility" evidence="1">
    <location>
        <begin position="22"/>
        <end position="115"/>
    </location>
</feature>
<dbReference type="PANTHER" id="PTHR10622:SF10">
    <property type="entry name" value="HET DOMAIN-CONTAINING PROTEIN"/>
    <property type="match status" value="1"/>
</dbReference>
<name>T0KVT2_COLGC</name>
<dbReference type="EMBL" id="AMYD01004285">
    <property type="protein sequence ID" value="EQB43426.1"/>
    <property type="molecule type" value="Genomic_DNA"/>
</dbReference>
<dbReference type="HOGENOM" id="CLU_000288_138_0_1"/>
<dbReference type="AlphaFoldDB" id="T0KVT2"/>
<protein>
    <submittedName>
        <fullName evidence="3">Uncharacterized protein</fullName>
    </submittedName>
</protein>
<feature type="domain" description="DUF8212" evidence="2">
    <location>
        <begin position="228"/>
        <end position="250"/>
    </location>
</feature>
<dbReference type="STRING" id="1237896.T0KVT2"/>
<dbReference type="InterPro" id="IPR058525">
    <property type="entry name" value="DUF8212"/>
</dbReference>
<reference evidence="4" key="1">
    <citation type="journal article" date="2013" name="Mol. Plant Microbe Interact.">
        <title>Global aspects of pacC regulation of pathogenicity genes in Colletotrichum gloeosporioides as revealed by transcriptome analysis.</title>
        <authorList>
            <person name="Alkan N."/>
            <person name="Meng X."/>
            <person name="Friedlander G."/>
            <person name="Reuveni E."/>
            <person name="Sukno S."/>
            <person name="Sherman A."/>
            <person name="Thon M."/>
            <person name="Fluhr R."/>
            <person name="Prusky D."/>
        </authorList>
    </citation>
    <scope>NUCLEOTIDE SEQUENCE [LARGE SCALE GENOMIC DNA]</scope>
    <source>
        <strain evidence="4">Cg-14</strain>
    </source>
</reference>
<proteinExistence type="predicted"/>
<accession>T0KVT2</accession>
<dbReference type="PANTHER" id="PTHR10622">
    <property type="entry name" value="HET DOMAIN-CONTAINING PROTEIN"/>
    <property type="match status" value="1"/>
</dbReference>
<evidence type="ECO:0000259" key="2">
    <source>
        <dbReference type="Pfam" id="PF26640"/>
    </source>
</evidence>
<dbReference type="Pfam" id="PF06985">
    <property type="entry name" value="HET"/>
    <property type="match status" value="1"/>
</dbReference>
<dbReference type="Pfam" id="PF26640">
    <property type="entry name" value="DUF8212"/>
    <property type="match status" value="1"/>
</dbReference>
<dbReference type="OMA" id="ANACRIA"/>
<sequence length="303" mass="35003">MRLIDTATLRLQDFSDLERPKYAILSHTWGKEEVSLQEWMEWEEGDPNQKTRIEAKSGFKKIANACRIARLDGHPYIWVDTNCIDKKSSAELSEAINSMFSWYQASRVCFAYLEDFPAETTTKDLSRCRWFTRGWTLQELLAPRRVTFFDSAWESVGTKTTLRTRIREATCIEAAVLRDPAKINTACAAKKMSWASSRQTTRVEDMAYCLLGLFNINMPLLYGEGNDAFRRLQEEIIKVSTDQSLFAWDWPSTTPKYYLRGLHSVTTLAPFPSAFGKCHDVVRDLDHELQTQPRHREVRVTGH</sequence>
<comment type="caution">
    <text evidence="3">The sequence shown here is derived from an EMBL/GenBank/DDBJ whole genome shotgun (WGS) entry which is preliminary data.</text>
</comment>